<protein>
    <submittedName>
        <fullName evidence="1">Uncharacterized protein</fullName>
    </submittedName>
</protein>
<name>A0A1M5GQ76_9BACT</name>
<evidence type="ECO:0000313" key="1">
    <source>
        <dbReference type="EMBL" id="SHG05856.1"/>
    </source>
</evidence>
<dbReference type="EMBL" id="FQVB01000039">
    <property type="protein sequence ID" value="SHG05856.1"/>
    <property type="molecule type" value="Genomic_DNA"/>
</dbReference>
<evidence type="ECO:0000313" key="2">
    <source>
        <dbReference type="Proteomes" id="UP000184076"/>
    </source>
</evidence>
<organism evidence="1 2">
    <name type="scientific">Desulfacinum infernum DSM 9756</name>
    <dbReference type="NCBI Taxonomy" id="1121391"/>
    <lineage>
        <taxon>Bacteria</taxon>
        <taxon>Pseudomonadati</taxon>
        <taxon>Thermodesulfobacteriota</taxon>
        <taxon>Syntrophobacteria</taxon>
        <taxon>Syntrophobacterales</taxon>
        <taxon>Syntrophobacteraceae</taxon>
        <taxon>Desulfacinum</taxon>
    </lineage>
</organism>
<accession>A0A1M5GQ76</accession>
<dbReference type="STRING" id="1121391.SAMN02745206_03184"/>
<keyword evidence="2" id="KW-1185">Reference proteome</keyword>
<reference evidence="2" key="1">
    <citation type="submission" date="2016-11" db="EMBL/GenBank/DDBJ databases">
        <authorList>
            <person name="Varghese N."/>
            <person name="Submissions S."/>
        </authorList>
    </citation>
    <scope>NUCLEOTIDE SEQUENCE [LARGE SCALE GENOMIC DNA]</scope>
    <source>
        <strain evidence="2">DSM 9756</strain>
    </source>
</reference>
<dbReference type="AlphaFoldDB" id="A0A1M5GQ76"/>
<sequence length="41" mass="4523">MTLRELGPWPRTGFRLEPVRSLNSFVAAGLQPREKGAIGTL</sequence>
<gene>
    <name evidence="1" type="ORF">SAMN02745206_03184</name>
</gene>
<dbReference type="Proteomes" id="UP000184076">
    <property type="component" value="Unassembled WGS sequence"/>
</dbReference>
<proteinExistence type="predicted"/>